<reference evidence="2 3" key="1">
    <citation type="journal article" date="2021" name="bioRxiv">
        <title>Unique metabolic strategies in Hadean analogues reveal hints for primordial physiology.</title>
        <authorList>
            <person name="Nobu M.K."/>
            <person name="Nakai R."/>
            <person name="Tamazawa S."/>
            <person name="Mori H."/>
            <person name="Toyoda A."/>
            <person name="Ijiri A."/>
            <person name="Suzuki S."/>
            <person name="Kurokawa K."/>
            <person name="Kamagata Y."/>
            <person name="Tamaki H."/>
        </authorList>
    </citation>
    <scope>NUCLEOTIDE SEQUENCE [LARGE SCALE GENOMIC DNA]</scope>
    <source>
        <strain evidence="2">BS525</strain>
    </source>
</reference>
<comment type="caution">
    <text evidence="2">The sequence shown here is derived from an EMBL/GenBank/DDBJ whole genome shotgun (WGS) entry which is preliminary data.</text>
</comment>
<dbReference type="InterPro" id="IPR036291">
    <property type="entry name" value="NAD(P)-bd_dom_sf"/>
</dbReference>
<dbReference type="Proteomes" id="UP000811545">
    <property type="component" value="Unassembled WGS sequence"/>
</dbReference>
<dbReference type="SUPFAM" id="SSF55608">
    <property type="entry name" value="Homing endonucleases"/>
    <property type="match status" value="1"/>
</dbReference>
<dbReference type="GO" id="GO:0008460">
    <property type="term" value="F:dTDP-glucose 4,6-dehydratase activity"/>
    <property type="evidence" value="ECO:0007669"/>
    <property type="project" value="UniProtKB-EC"/>
</dbReference>
<accession>A0A9E2F2E9</accession>
<evidence type="ECO:0000259" key="1">
    <source>
        <dbReference type="PROSITE" id="PS50819"/>
    </source>
</evidence>
<gene>
    <name evidence="2" type="primary">rffG</name>
    <name evidence="2" type="ORF">DDT42_01475</name>
</gene>
<dbReference type="SUPFAM" id="SSF51294">
    <property type="entry name" value="Hedgehog/intein (Hint) domain"/>
    <property type="match status" value="1"/>
</dbReference>
<protein>
    <submittedName>
        <fullName evidence="2">dTDP-glucose 4,6-dehydratase 2</fullName>
        <ecNumber evidence="2">4.2.1.46</ecNumber>
    </submittedName>
</protein>
<dbReference type="PRINTS" id="PR00379">
    <property type="entry name" value="INTEIN"/>
</dbReference>
<dbReference type="EC" id="4.2.1.46" evidence="2"/>
<feature type="domain" description="DOD-type homing endonuclease" evidence="1">
    <location>
        <begin position="118"/>
        <end position="285"/>
    </location>
</feature>
<dbReference type="InterPro" id="IPR016040">
    <property type="entry name" value="NAD(P)-bd_dom"/>
</dbReference>
<dbReference type="EMBL" id="QLTW01000125">
    <property type="protein sequence ID" value="MBT9145602.1"/>
    <property type="molecule type" value="Genomic_DNA"/>
</dbReference>
<organism evidence="2 3">
    <name type="scientific">Psychracetigena formicireducens</name>
    <dbReference type="NCBI Taxonomy" id="2986056"/>
    <lineage>
        <taxon>Bacteria</taxon>
        <taxon>Bacillati</taxon>
        <taxon>Candidatus Lithacetigenota</taxon>
        <taxon>Candidatus Psychracetigena</taxon>
    </lineage>
</organism>
<dbReference type="Gene3D" id="3.40.50.720">
    <property type="entry name" value="NAD(P)-binding Rossmann-like Domain"/>
    <property type="match status" value="1"/>
</dbReference>
<dbReference type="Gene3D" id="3.10.28.10">
    <property type="entry name" value="Homing endonucleases"/>
    <property type="match status" value="1"/>
</dbReference>
<dbReference type="Gene3D" id="3.90.25.10">
    <property type="entry name" value="UDP-galactose 4-epimerase, domain 1"/>
    <property type="match status" value="1"/>
</dbReference>
<dbReference type="Pfam" id="PF16363">
    <property type="entry name" value="GDP_Man_Dehyd"/>
    <property type="match status" value="1"/>
</dbReference>
<dbReference type="InterPro" id="IPR027434">
    <property type="entry name" value="Homing_endonucl"/>
</dbReference>
<dbReference type="GO" id="GO:0004519">
    <property type="term" value="F:endonuclease activity"/>
    <property type="evidence" value="ECO:0007669"/>
    <property type="project" value="InterPro"/>
</dbReference>
<evidence type="ECO:0000313" key="3">
    <source>
        <dbReference type="Proteomes" id="UP000811545"/>
    </source>
</evidence>
<dbReference type="Gene3D" id="2.170.16.10">
    <property type="entry name" value="Hedgehog/Intein (Hint) domain"/>
    <property type="match status" value="1"/>
</dbReference>
<dbReference type="InterPro" id="IPR006142">
    <property type="entry name" value="INTEIN"/>
</dbReference>
<dbReference type="PANTHER" id="PTHR43000">
    <property type="entry name" value="DTDP-D-GLUCOSE 4,6-DEHYDRATASE-RELATED"/>
    <property type="match status" value="1"/>
</dbReference>
<dbReference type="GO" id="GO:0016539">
    <property type="term" value="P:intein-mediated protein splicing"/>
    <property type="evidence" value="ECO:0007669"/>
    <property type="project" value="InterPro"/>
</dbReference>
<name>A0A9E2F2E9_PSYF1</name>
<dbReference type="InterPro" id="IPR036844">
    <property type="entry name" value="Hint_dom_sf"/>
</dbReference>
<dbReference type="PROSITE" id="PS50819">
    <property type="entry name" value="INTEIN_ENDONUCLEASE"/>
    <property type="match status" value="1"/>
</dbReference>
<proteinExistence type="predicted"/>
<sequence>MTTEGLKTYKELREGDLVFSLNPRTREIEVKPVEKVIIQSYQGEMIHFKNQRIDLLVTPNHNMFILDTTKKNLLVESAGKISKRSIFYIPEGYWLGKEEEHFNIKNYGRLKTKDLLYILGIFIGDGFTAYQEKEVETKTGLARKDYSEKSRDKKTGRFKSIERQSNYKTKMHSYRIFLDIPEDDRCRNRVEATLSGLGVRYHCHKGKAGTHLYFTSKIFMELFNQCGQGALNKHIPRWALEYSPKYLKYLLEGLMDSNGSKRKIYYTSSERLVIDICELCIKLNLKPSIHKRHSRAFINGRRIEGDSYYIFIANTIKSISRHKNRMTDYKGVVWCLKVKDNKNFIVERNGRFNFCGNTDEVYGSIETGKFTEESPLLPNSPYAASKASADCLCRAYYHTYGLPSIITRCTNNYGPFQFPEKLIPLVITNALKGKEIPVYGDGLNVRDWLYVEDHCRALDLVIQQGKSGEIYNIGGNYEKTNLELMKRILDIMEKPHSLITFVADRPGHDRRYALDVTKISRGLGWGANISFEEGLKKTIEWYRGL</sequence>
<dbReference type="AlphaFoldDB" id="A0A9E2F2E9"/>
<dbReference type="SUPFAM" id="SSF51735">
    <property type="entry name" value="NAD(P)-binding Rossmann-fold domains"/>
    <property type="match status" value="1"/>
</dbReference>
<evidence type="ECO:0000313" key="2">
    <source>
        <dbReference type="EMBL" id="MBT9145602.1"/>
    </source>
</evidence>
<dbReference type="InterPro" id="IPR004042">
    <property type="entry name" value="Intein_endonuc_central"/>
</dbReference>
<keyword evidence="2" id="KW-0456">Lyase</keyword>